<evidence type="ECO:0008006" key="3">
    <source>
        <dbReference type="Google" id="ProtNLM"/>
    </source>
</evidence>
<proteinExistence type="predicted"/>
<protein>
    <recommendedName>
        <fullName evidence="3">Esterase</fullName>
    </recommendedName>
</protein>
<evidence type="ECO:0000313" key="2">
    <source>
        <dbReference type="Proteomes" id="UP000215188"/>
    </source>
</evidence>
<gene>
    <name evidence="1" type="ORF">AOC33_06425</name>
</gene>
<keyword evidence="2" id="KW-1185">Reference proteome</keyword>
<dbReference type="OrthoDB" id="9814831at2"/>
<comment type="caution">
    <text evidence="1">The sequence shown here is derived from an EMBL/GenBank/DDBJ whole genome shotgun (WGS) entry which is preliminary data.</text>
</comment>
<organism evidence="1 2">
    <name type="scientific">Polynucleobacter cosmopolitanus</name>
    <dbReference type="NCBI Taxonomy" id="351345"/>
    <lineage>
        <taxon>Bacteria</taxon>
        <taxon>Pseudomonadati</taxon>
        <taxon>Pseudomonadota</taxon>
        <taxon>Betaproteobacteria</taxon>
        <taxon>Burkholderiales</taxon>
        <taxon>Burkholderiaceae</taxon>
        <taxon>Polynucleobacter</taxon>
    </lineage>
</organism>
<dbReference type="PANTHER" id="PTHR35602">
    <property type="entry name" value="ESTERASE YQIA-RELATED"/>
    <property type="match status" value="1"/>
</dbReference>
<dbReference type="Pfam" id="PF05728">
    <property type="entry name" value="UPF0227"/>
    <property type="match status" value="1"/>
</dbReference>
<sequence>MIHMHLFVYLHGFKSSPLSNKAQLTKAAIEQRIQLGEQITWYCPQLPASPRAAIAMVREHIDKQTFSHLSLMGSSLGGYYATHLGELFPSKVSLLNPAIEPARDLQKYIGEQKSWHQEEVFHFLPEYIEELQEIYVEKINQAERYFLLVAKGDEVLDWREMIAKYPDAQQLILEGGDHAISDYPNYLNQLMQFHFTALASLTHLKPT</sequence>
<dbReference type="InterPro" id="IPR008886">
    <property type="entry name" value="UPF0227/Esterase_YqiA"/>
</dbReference>
<reference evidence="1 2" key="1">
    <citation type="submission" date="2017-06" db="EMBL/GenBank/DDBJ databases">
        <title>Reclassification of a Polynucleobacter cosmopolitanus strain isolated from tropical Lake Victoria as Polynucleobacter victoriensis comb. nov.</title>
        <authorList>
            <person name="Hahn M.W."/>
        </authorList>
    </citation>
    <scope>NUCLEOTIDE SEQUENCE [LARGE SCALE GENOMIC DNA]</scope>
    <source>
        <strain evidence="1 2">MWH-MoIso2</strain>
    </source>
</reference>
<name>A0A229FTE7_9BURK</name>
<dbReference type="SUPFAM" id="SSF53474">
    <property type="entry name" value="alpha/beta-Hydrolases"/>
    <property type="match status" value="1"/>
</dbReference>
<dbReference type="EMBL" id="NJGG01000002">
    <property type="protein sequence ID" value="OXL15214.1"/>
    <property type="molecule type" value="Genomic_DNA"/>
</dbReference>
<dbReference type="AlphaFoldDB" id="A0A229FTE7"/>
<evidence type="ECO:0000313" key="1">
    <source>
        <dbReference type="EMBL" id="OXL15214.1"/>
    </source>
</evidence>
<dbReference type="Gene3D" id="3.40.50.1820">
    <property type="entry name" value="alpha/beta hydrolase"/>
    <property type="match status" value="1"/>
</dbReference>
<accession>A0A229FTE7</accession>
<dbReference type="InterPro" id="IPR029058">
    <property type="entry name" value="AB_hydrolase_fold"/>
</dbReference>
<dbReference type="PANTHER" id="PTHR35602:SF3">
    <property type="entry name" value="ESTERASE YQIA"/>
    <property type="match status" value="1"/>
</dbReference>
<dbReference type="Proteomes" id="UP000215188">
    <property type="component" value="Unassembled WGS sequence"/>
</dbReference>